<dbReference type="Gene3D" id="1.10.600.10">
    <property type="entry name" value="Farnesyl Diphosphate Synthase"/>
    <property type="match status" value="1"/>
</dbReference>
<dbReference type="RefSeq" id="WP_164211536.1">
    <property type="nucleotide sequence ID" value="NZ_JAAGSC010000041.1"/>
</dbReference>
<dbReference type="GO" id="GO:0046872">
    <property type="term" value="F:metal ion binding"/>
    <property type="evidence" value="ECO:0007669"/>
    <property type="project" value="UniProtKB-KW"/>
</dbReference>
<evidence type="ECO:0000256" key="1">
    <source>
        <dbReference type="ARBA" id="ARBA00001946"/>
    </source>
</evidence>
<comment type="similarity">
    <text evidence="2 6">Belongs to the FPP/GGPP synthase family.</text>
</comment>
<dbReference type="EMBL" id="JAAGSC010000041">
    <property type="protein sequence ID" value="NDY96165.1"/>
    <property type="molecule type" value="Genomic_DNA"/>
</dbReference>
<organism evidence="7 8">
    <name type="scientific">Wenzhouxiangella limi</name>
    <dbReference type="NCBI Taxonomy" id="2707351"/>
    <lineage>
        <taxon>Bacteria</taxon>
        <taxon>Pseudomonadati</taxon>
        <taxon>Pseudomonadota</taxon>
        <taxon>Gammaproteobacteria</taxon>
        <taxon>Chromatiales</taxon>
        <taxon>Wenzhouxiangellaceae</taxon>
        <taxon>Wenzhouxiangella</taxon>
    </lineage>
</organism>
<gene>
    <name evidence="7" type="ORF">G3I74_10520</name>
</gene>
<sequence length="302" mass="31642">MSLQANAVHGLGPGAGNLPAPGSADASSLLEQVEHTMQDLVSGNPSSAAQQAALDHLQAGGGRFRARLAIQAGLALDVQPGDIVAIAASVELVHNASLVHDDLQDRDRIRRDRLAVWAAHGEAVAICTGDLLLSAAYAALADSPATSALVSHLHKSVTLLIRGQDADLGEGRHAADLASYEAIAAGKSGPLLSLPLSFALRLGDLAEFDALARECGRSFSLGYQMFDDLRDLDADRAKNALNVVRVVEACGKNDPASIVAQRAGEHFRQTATLAQTLPRDCGRLLAETALRLHTALARKENP</sequence>
<keyword evidence="8" id="KW-1185">Reference proteome</keyword>
<reference evidence="7 8" key="1">
    <citation type="submission" date="2020-02" db="EMBL/GenBank/DDBJ databases">
        <authorList>
            <person name="Zhang X.-Y."/>
        </authorList>
    </citation>
    <scope>NUCLEOTIDE SEQUENCE [LARGE SCALE GENOMIC DNA]</scope>
    <source>
        <strain evidence="7 8">C33</strain>
    </source>
</reference>
<evidence type="ECO:0000313" key="8">
    <source>
        <dbReference type="Proteomes" id="UP000484885"/>
    </source>
</evidence>
<dbReference type="SUPFAM" id="SSF48576">
    <property type="entry name" value="Terpenoid synthases"/>
    <property type="match status" value="1"/>
</dbReference>
<dbReference type="InterPro" id="IPR008949">
    <property type="entry name" value="Isoprenoid_synthase_dom_sf"/>
</dbReference>
<comment type="cofactor">
    <cofactor evidence="1">
        <name>Mg(2+)</name>
        <dbReference type="ChEBI" id="CHEBI:18420"/>
    </cofactor>
</comment>
<comment type="caution">
    <text evidence="7">The sequence shown here is derived from an EMBL/GenBank/DDBJ whole genome shotgun (WGS) entry which is preliminary data.</text>
</comment>
<evidence type="ECO:0000256" key="5">
    <source>
        <dbReference type="ARBA" id="ARBA00022842"/>
    </source>
</evidence>
<proteinExistence type="inferred from homology"/>
<dbReference type="GO" id="GO:0004659">
    <property type="term" value="F:prenyltransferase activity"/>
    <property type="evidence" value="ECO:0007669"/>
    <property type="project" value="InterPro"/>
</dbReference>
<dbReference type="PANTHER" id="PTHR12001">
    <property type="entry name" value="GERANYLGERANYL PYROPHOSPHATE SYNTHASE"/>
    <property type="match status" value="1"/>
</dbReference>
<dbReference type="PANTHER" id="PTHR12001:SF69">
    <property type="entry name" value="ALL TRANS-POLYPRENYL-DIPHOSPHATE SYNTHASE PDSS1"/>
    <property type="match status" value="1"/>
</dbReference>
<dbReference type="Proteomes" id="UP000484885">
    <property type="component" value="Unassembled WGS sequence"/>
</dbReference>
<protein>
    <submittedName>
        <fullName evidence="7">Polyprenyl synthetase family protein</fullName>
    </submittedName>
</protein>
<dbReference type="AlphaFoldDB" id="A0A845V8A8"/>
<dbReference type="GO" id="GO:0008299">
    <property type="term" value="P:isoprenoid biosynthetic process"/>
    <property type="evidence" value="ECO:0007669"/>
    <property type="project" value="InterPro"/>
</dbReference>
<evidence type="ECO:0000313" key="7">
    <source>
        <dbReference type="EMBL" id="NDY96165.1"/>
    </source>
</evidence>
<evidence type="ECO:0000256" key="6">
    <source>
        <dbReference type="RuleBase" id="RU004466"/>
    </source>
</evidence>
<keyword evidence="3 6" id="KW-0808">Transferase</keyword>
<evidence type="ECO:0000256" key="2">
    <source>
        <dbReference type="ARBA" id="ARBA00006706"/>
    </source>
</evidence>
<accession>A0A845V8A8</accession>
<name>A0A845V8A8_9GAMM</name>
<dbReference type="Pfam" id="PF00348">
    <property type="entry name" value="polyprenyl_synt"/>
    <property type="match status" value="1"/>
</dbReference>
<evidence type="ECO:0000256" key="3">
    <source>
        <dbReference type="ARBA" id="ARBA00022679"/>
    </source>
</evidence>
<keyword evidence="5" id="KW-0460">Magnesium</keyword>
<evidence type="ECO:0000256" key="4">
    <source>
        <dbReference type="ARBA" id="ARBA00022723"/>
    </source>
</evidence>
<keyword evidence="4" id="KW-0479">Metal-binding</keyword>
<dbReference type="InterPro" id="IPR000092">
    <property type="entry name" value="Polyprenyl_synt"/>
</dbReference>
<dbReference type="SFLD" id="SFLDS00005">
    <property type="entry name" value="Isoprenoid_Synthase_Type_I"/>
    <property type="match status" value="1"/>
</dbReference>